<dbReference type="Gene3D" id="2.60.40.2080">
    <property type="match status" value="1"/>
</dbReference>
<accession>A0A222DZ11</accession>
<dbReference type="EMBL" id="CP022540">
    <property type="protein sequence ID" value="ASP19214.1"/>
    <property type="molecule type" value="Genomic_DNA"/>
</dbReference>
<dbReference type="GO" id="GO:0098636">
    <property type="term" value="C:protein complex involved in cell adhesion"/>
    <property type="evidence" value="ECO:0007669"/>
    <property type="project" value="TreeGrafter"/>
</dbReference>
<dbReference type="Proteomes" id="UP000203589">
    <property type="component" value="Chromosome"/>
</dbReference>
<dbReference type="AlphaFoldDB" id="A0A222DZ11"/>
<dbReference type="PANTHER" id="PTHR46938">
    <property type="entry name" value="DISCOIDIN-1 SUBUNIT A-RELATED-RELATED"/>
    <property type="match status" value="1"/>
</dbReference>
<dbReference type="GO" id="GO:0045335">
    <property type="term" value="C:phagocytic vesicle"/>
    <property type="evidence" value="ECO:0007669"/>
    <property type="project" value="TreeGrafter"/>
</dbReference>
<dbReference type="GO" id="GO:0009986">
    <property type="term" value="C:cell surface"/>
    <property type="evidence" value="ECO:0007669"/>
    <property type="project" value="TreeGrafter"/>
</dbReference>
<dbReference type="InterPro" id="IPR052487">
    <property type="entry name" value="Galactose-binding_lectin"/>
</dbReference>
<dbReference type="Pfam" id="PF09458">
    <property type="entry name" value="H_lectin"/>
    <property type="match status" value="1"/>
</dbReference>
<keyword evidence="2" id="KW-0430">Lectin</keyword>
<gene>
    <name evidence="2" type="ORF">ANTHELSMS3_00494</name>
</gene>
<protein>
    <submittedName>
        <fullName evidence="2">H-type lectin domain protein</fullName>
    </submittedName>
</protein>
<reference evidence="2 3" key="1">
    <citation type="submission" date="2017-07" db="EMBL/GenBank/DDBJ databases">
        <title>Genome Sequence of Antarctobacter heliothermus Strain SMS3 Isolated from a culture of the Diatom Skeletonema marinoi.</title>
        <authorList>
            <person name="Topel M."/>
            <person name="Pinder M.I.M."/>
            <person name="Johansson O.N."/>
            <person name="Kourtchenko O."/>
            <person name="Godhe A."/>
            <person name="Clarke A.K."/>
        </authorList>
    </citation>
    <scope>NUCLEOTIDE SEQUENCE [LARGE SCALE GENOMIC DNA]</scope>
    <source>
        <strain evidence="2 3">SMS3</strain>
    </source>
</reference>
<sequence>MKKLTGSRIGVDQGDDEVFSEFATGGDMWTGEGSRERRKRVRFSEAFRTPPCVHVGLSLWDVDQRANVRAELVAENIGTEAFDLVFRTWADTRIARVRLSWMALGEVSSEDDWDLY</sequence>
<evidence type="ECO:0000313" key="3">
    <source>
        <dbReference type="Proteomes" id="UP000203589"/>
    </source>
</evidence>
<organism evidence="2 3">
    <name type="scientific">Antarctobacter heliothermus</name>
    <dbReference type="NCBI Taxonomy" id="74033"/>
    <lineage>
        <taxon>Bacteria</taxon>
        <taxon>Pseudomonadati</taxon>
        <taxon>Pseudomonadota</taxon>
        <taxon>Alphaproteobacteria</taxon>
        <taxon>Rhodobacterales</taxon>
        <taxon>Roseobacteraceae</taxon>
        <taxon>Antarctobacter</taxon>
    </lineage>
</organism>
<dbReference type="GO" id="GO:0070492">
    <property type="term" value="F:oligosaccharide binding"/>
    <property type="evidence" value="ECO:0007669"/>
    <property type="project" value="TreeGrafter"/>
</dbReference>
<dbReference type="GO" id="GO:0046871">
    <property type="term" value="F:N-acetylgalactosamine binding"/>
    <property type="evidence" value="ECO:0007669"/>
    <property type="project" value="TreeGrafter"/>
</dbReference>
<dbReference type="GO" id="GO:0030247">
    <property type="term" value="F:polysaccharide binding"/>
    <property type="evidence" value="ECO:0007669"/>
    <property type="project" value="TreeGrafter"/>
</dbReference>
<dbReference type="SUPFAM" id="SSF141086">
    <property type="entry name" value="Agglutinin HPA-like"/>
    <property type="match status" value="1"/>
</dbReference>
<dbReference type="InterPro" id="IPR019019">
    <property type="entry name" value="H-type_lectin_domain"/>
</dbReference>
<evidence type="ECO:0000259" key="1">
    <source>
        <dbReference type="Pfam" id="PF09458"/>
    </source>
</evidence>
<dbReference type="KEGG" id="aht:ANTHELSMS3_00494"/>
<keyword evidence="3" id="KW-1185">Reference proteome</keyword>
<proteinExistence type="predicted"/>
<name>A0A222DZ11_9RHOB</name>
<feature type="domain" description="H-type lectin" evidence="1">
    <location>
        <begin position="39"/>
        <end position="103"/>
    </location>
</feature>
<evidence type="ECO:0000313" key="2">
    <source>
        <dbReference type="EMBL" id="ASP19214.1"/>
    </source>
</evidence>
<dbReference type="RefSeq" id="WP_094036882.1">
    <property type="nucleotide sequence ID" value="NZ_CP022540.1"/>
</dbReference>
<dbReference type="OrthoDB" id="7658568at2"/>
<dbReference type="GO" id="GO:0098609">
    <property type="term" value="P:cell-cell adhesion"/>
    <property type="evidence" value="ECO:0007669"/>
    <property type="project" value="TreeGrafter"/>
</dbReference>
<dbReference type="InterPro" id="IPR037221">
    <property type="entry name" value="H-type_lectin_dom_sf"/>
</dbReference>